<feature type="domain" description="BLUF" evidence="1">
    <location>
        <begin position="10"/>
        <end position="101"/>
    </location>
</feature>
<dbReference type="SUPFAM" id="SSF54975">
    <property type="entry name" value="Acylphosphatase/BLUF domain-like"/>
    <property type="match status" value="1"/>
</dbReference>
<dbReference type="GO" id="GO:0071949">
    <property type="term" value="F:FAD binding"/>
    <property type="evidence" value="ECO:0007669"/>
    <property type="project" value="InterPro"/>
</dbReference>
<dbReference type="Gene3D" id="3.30.70.100">
    <property type="match status" value="1"/>
</dbReference>
<comment type="caution">
    <text evidence="2">The sequence shown here is derived from an EMBL/GenBank/DDBJ whole genome shotgun (WGS) entry which is preliminary data.</text>
</comment>
<sequence>MEDHPEEQMLHYVIYQSKAKGPVDPAVHNDILQRSQENNRAAGLTGFLHREGRFFLQYIEGPKASLHETINRIRQDKRHSGMRILAEGQRDNRTLPDWQMGFVDNGQLSLAELLETSEDRLELKTVDPFDLVVFLAANADGLRHRH</sequence>
<dbReference type="InterPro" id="IPR007024">
    <property type="entry name" value="BLUF_domain"/>
</dbReference>
<dbReference type="Pfam" id="PF04940">
    <property type="entry name" value="BLUF"/>
    <property type="match status" value="1"/>
</dbReference>
<proteinExistence type="predicted"/>
<dbReference type="GO" id="GO:0009882">
    <property type="term" value="F:blue light photoreceptor activity"/>
    <property type="evidence" value="ECO:0007669"/>
    <property type="project" value="InterPro"/>
</dbReference>
<dbReference type="RefSeq" id="WP_238840986.1">
    <property type="nucleotide sequence ID" value="NZ_BLIV01000006.1"/>
</dbReference>
<reference evidence="2 3" key="1">
    <citation type="submission" date="2019-12" db="EMBL/GenBank/DDBJ databases">
        <title>Roseobacter cerasinus sp. nov., isolated from seawater around aquaculture.</title>
        <authorList>
            <person name="Muramatsu S."/>
            <person name="Takabe Y."/>
            <person name="Mori K."/>
            <person name="Takaichi S."/>
            <person name="Hanada S."/>
        </authorList>
    </citation>
    <scope>NUCLEOTIDE SEQUENCE [LARGE SCALE GENOMIC DNA]</scope>
    <source>
        <strain evidence="2 3">AI77</strain>
    </source>
</reference>
<protein>
    <recommendedName>
        <fullName evidence="1">BLUF domain-containing protein</fullName>
    </recommendedName>
</protein>
<name>A0A640VT04_9RHOB</name>
<organism evidence="2 3">
    <name type="scientific">Roseobacter cerasinus</name>
    <dbReference type="NCBI Taxonomy" id="2602289"/>
    <lineage>
        <taxon>Bacteria</taxon>
        <taxon>Pseudomonadati</taxon>
        <taxon>Pseudomonadota</taxon>
        <taxon>Alphaproteobacteria</taxon>
        <taxon>Rhodobacterales</taxon>
        <taxon>Roseobacteraceae</taxon>
        <taxon>Roseobacter</taxon>
    </lineage>
</organism>
<dbReference type="EMBL" id="BLIV01000006">
    <property type="protein sequence ID" value="GFE51343.1"/>
    <property type="molecule type" value="Genomic_DNA"/>
</dbReference>
<keyword evidence="3" id="KW-1185">Reference proteome</keyword>
<gene>
    <name evidence="2" type="ORF">So717_30960</name>
</gene>
<dbReference type="InterPro" id="IPR036046">
    <property type="entry name" value="Acylphosphatase-like_dom_sf"/>
</dbReference>
<dbReference type="Proteomes" id="UP000436522">
    <property type="component" value="Unassembled WGS sequence"/>
</dbReference>
<evidence type="ECO:0000313" key="2">
    <source>
        <dbReference type="EMBL" id="GFE51343.1"/>
    </source>
</evidence>
<accession>A0A640VT04</accession>
<evidence type="ECO:0000259" key="1">
    <source>
        <dbReference type="PROSITE" id="PS50925"/>
    </source>
</evidence>
<dbReference type="SMART" id="SM01034">
    <property type="entry name" value="BLUF"/>
    <property type="match status" value="1"/>
</dbReference>
<dbReference type="AlphaFoldDB" id="A0A640VT04"/>
<evidence type="ECO:0000313" key="3">
    <source>
        <dbReference type="Proteomes" id="UP000436522"/>
    </source>
</evidence>
<dbReference type="PROSITE" id="PS50925">
    <property type="entry name" value="BLUF"/>
    <property type="match status" value="1"/>
</dbReference>